<organism evidence="1 2">
    <name type="scientific">Senna tora</name>
    <dbReference type="NCBI Taxonomy" id="362788"/>
    <lineage>
        <taxon>Eukaryota</taxon>
        <taxon>Viridiplantae</taxon>
        <taxon>Streptophyta</taxon>
        <taxon>Embryophyta</taxon>
        <taxon>Tracheophyta</taxon>
        <taxon>Spermatophyta</taxon>
        <taxon>Magnoliopsida</taxon>
        <taxon>eudicotyledons</taxon>
        <taxon>Gunneridae</taxon>
        <taxon>Pentapetalae</taxon>
        <taxon>rosids</taxon>
        <taxon>fabids</taxon>
        <taxon>Fabales</taxon>
        <taxon>Fabaceae</taxon>
        <taxon>Caesalpinioideae</taxon>
        <taxon>Cassia clade</taxon>
        <taxon>Senna</taxon>
    </lineage>
</organism>
<evidence type="ECO:0000313" key="1">
    <source>
        <dbReference type="EMBL" id="KAF7817799.1"/>
    </source>
</evidence>
<comment type="caution">
    <text evidence="1">The sequence shown here is derived from an EMBL/GenBank/DDBJ whole genome shotgun (WGS) entry which is preliminary data.</text>
</comment>
<gene>
    <name evidence="1" type="ORF">G2W53_023254</name>
</gene>
<dbReference type="Proteomes" id="UP000634136">
    <property type="component" value="Unassembled WGS sequence"/>
</dbReference>
<dbReference type="EMBL" id="JAAIUW010000008">
    <property type="protein sequence ID" value="KAF7817799.1"/>
    <property type="molecule type" value="Genomic_DNA"/>
</dbReference>
<dbReference type="AlphaFoldDB" id="A0A834TI25"/>
<evidence type="ECO:0000313" key="2">
    <source>
        <dbReference type="Proteomes" id="UP000634136"/>
    </source>
</evidence>
<name>A0A834TI25_9FABA</name>
<proteinExistence type="predicted"/>
<sequence length="32" mass="3655">MAHTTFDLGTRNMITLLLEVGALTIKEKQPRR</sequence>
<keyword evidence="2" id="KW-1185">Reference proteome</keyword>
<accession>A0A834TI25</accession>
<protein>
    <submittedName>
        <fullName evidence="1">Uncharacterized protein</fullName>
    </submittedName>
</protein>
<reference evidence="1" key="1">
    <citation type="submission" date="2020-09" db="EMBL/GenBank/DDBJ databases">
        <title>Genome-Enabled Discovery of Anthraquinone Biosynthesis in Senna tora.</title>
        <authorList>
            <person name="Kang S.-H."/>
            <person name="Pandey R.P."/>
            <person name="Lee C.-M."/>
            <person name="Sim J.-S."/>
            <person name="Jeong J.-T."/>
            <person name="Choi B.-S."/>
            <person name="Jung M."/>
            <person name="Ginzburg D."/>
            <person name="Zhao K."/>
            <person name="Won S.Y."/>
            <person name="Oh T.-J."/>
            <person name="Yu Y."/>
            <person name="Kim N.-H."/>
            <person name="Lee O.R."/>
            <person name="Lee T.-H."/>
            <person name="Bashyal P."/>
            <person name="Kim T.-S."/>
            <person name="Lee W.-H."/>
            <person name="Kawkins C."/>
            <person name="Kim C.-K."/>
            <person name="Kim J.S."/>
            <person name="Ahn B.O."/>
            <person name="Rhee S.Y."/>
            <person name="Sohng J.K."/>
        </authorList>
    </citation>
    <scope>NUCLEOTIDE SEQUENCE</scope>
    <source>
        <tissue evidence="1">Leaf</tissue>
    </source>
</reference>